<feature type="domain" description="Methyltransferase type 11" evidence="3">
    <location>
        <begin position="46"/>
        <end position="137"/>
    </location>
</feature>
<dbReference type="PANTHER" id="PTHR13069:SF21">
    <property type="entry name" value="ALKYLATED DNA REPAIR PROTEIN ALKB HOMOLOG 8"/>
    <property type="match status" value="1"/>
</dbReference>
<dbReference type="VEuPathDB" id="PiroplasmaDB:BMR1_01G00967"/>
<dbReference type="CDD" id="cd02440">
    <property type="entry name" value="AdoMet_MTases"/>
    <property type="match status" value="1"/>
</dbReference>
<dbReference type="GO" id="GO:0005634">
    <property type="term" value="C:nucleus"/>
    <property type="evidence" value="ECO:0007669"/>
    <property type="project" value="TreeGrafter"/>
</dbReference>
<dbReference type="GO" id="GO:0000049">
    <property type="term" value="F:tRNA binding"/>
    <property type="evidence" value="ECO:0007669"/>
    <property type="project" value="TreeGrafter"/>
</dbReference>
<keyword evidence="1 4" id="KW-0489">Methyltransferase</keyword>
<evidence type="ECO:0000313" key="5">
    <source>
        <dbReference type="Proteomes" id="UP000002899"/>
    </source>
</evidence>
<dbReference type="KEGG" id="bmic:BMR1_01G00967"/>
<dbReference type="Proteomes" id="UP000002899">
    <property type="component" value="Chromosome I"/>
</dbReference>
<dbReference type="GO" id="GO:0008757">
    <property type="term" value="F:S-adenosylmethionine-dependent methyltransferase activity"/>
    <property type="evidence" value="ECO:0007669"/>
    <property type="project" value="InterPro"/>
</dbReference>
<evidence type="ECO:0000256" key="1">
    <source>
        <dbReference type="ARBA" id="ARBA00022603"/>
    </source>
</evidence>
<dbReference type="Pfam" id="PF08241">
    <property type="entry name" value="Methyltransf_11"/>
    <property type="match status" value="1"/>
</dbReference>
<keyword evidence="5" id="KW-1185">Reference proteome</keyword>
<dbReference type="PANTHER" id="PTHR13069">
    <property type="entry name" value="ALKYLATED DNA REPAIR PROTEIN ALKB HOMOLOG 8"/>
    <property type="match status" value="1"/>
</dbReference>
<dbReference type="InterPro" id="IPR051422">
    <property type="entry name" value="AlkB_tRNA_MeTrf/Diox"/>
</dbReference>
<accession>I7IFB3</accession>
<dbReference type="InterPro" id="IPR029063">
    <property type="entry name" value="SAM-dependent_MTases_sf"/>
</dbReference>
<dbReference type="OrthoDB" id="271595at2759"/>
<protein>
    <submittedName>
        <fullName evidence="4">tRNA (Carboxymethyluridine(34)-5-O)-methyltransferase</fullName>
        <ecNumber evidence="4">2.1.1.229</ecNumber>
    </submittedName>
</protein>
<dbReference type="GO" id="GO:0030488">
    <property type="term" value="P:tRNA methylation"/>
    <property type="evidence" value="ECO:0007669"/>
    <property type="project" value="TreeGrafter"/>
</dbReference>
<dbReference type="SUPFAM" id="SSF53335">
    <property type="entry name" value="S-adenosyl-L-methionine-dependent methyltransferases"/>
    <property type="match status" value="1"/>
</dbReference>
<dbReference type="Gene3D" id="3.40.50.150">
    <property type="entry name" value="Vaccinia Virus protein VP39"/>
    <property type="match status" value="1"/>
</dbReference>
<evidence type="ECO:0000313" key="4">
    <source>
        <dbReference type="EMBL" id="CCF72656.1"/>
    </source>
</evidence>
<dbReference type="GeneID" id="24423268"/>
<dbReference type="EMBL" id="FO082871">
    <property type="protein sequence ID" value="CCF72656.1"/>
    <property type="molecule type" value="Genomic_DNA"/>
</dbReference>
<organism evidence="4 5">
    <name type="scientific">Babesia microti (strain RI)</name>
    <dbReference type="NCBI Taxonomy" id="1133968"/>
    <lineage>
        <taxon>Eukaryota</taxon>
        <taxon>Sar</taxon>
        <taxon>Alveolata</taxon>
        <taxon>Apicomplexa</taxon>
        <taxon>Aconoidasida</taxon>
        <taxon>Piroplasmida</taxon>
        <taxon>Babesiidae</taxon>
        <taxon>Babesia</taxon>
    </lineage>
</organism>
<proteinExistence type="predicted"/>
<keyword evidence="2 4" id="KW-0808">Transferase</keyword>
<dbReference type="RefSeq" id="XP_012647265.1">
    <property type="nucleotide sequence ID" value="XM_012791811.1"/>
</dbReference>
<dbReference type="GO" id="GO:0002098">
    <property type="term" value="P:tRNA wobble uridine modification"/>
    <property type="evidence" value="ECO:0007669"/>
    <property type="project" value="TreeGrafter"/>
</dbReference>
<dbReference type="OMA" id="PCALRKV"/>
<evidence type="ECO:0000259" key="3">
    <source>
        <dbReference type="Pfam" id="PF08241"/>
    </source>
</evidence>
<dbReference type="AlphaFoldDB" id="I7IFB3"/>
<reference evidence="4 5" key="1">
    <citation type="journal article" date="2012" name="Nucleic Acids Res.">
        <title>Sequencing of the smallest Apicomplexan genome from the human pathogen Babesia microti.</title>
        <authorList>
            <person name="Cornillot E."/>
            <person name="Hadj-Kaddour K."/>
            <person name="Dassouli A."/>
            <person name="Noel B."/>
            <person name="Ranwez V."/>
            <person name="Vacherie B."/>
            <person name="Augagneur Y."/>
            <person name="Bres V."/>
            <person name="Duclos A."/>
            <person name="Randazzo S."/>
            <person name="Carcy B."/>
            <person name="Debierre-Grockiego F."/>
            <person name="Delbecq S."/>
            <person name="Moubri-Menage K."/>
            <person name="Shams-Eldin H."/>
            <person name="Usmani-Brown S."/>
            <person name="Bringaud F."/>
            <person name="Wincker P."/>
            <person name="Vivares C.P."/>
            <person name="Schwarz R.T."/>
            <person name="Schetters T.P."/>
            <person name="Krause P.J."/>
            <person name="Gorenflot A."/>
            <person name="Berry V."/>
            <person name="Barbe V."/>
            <person name="Ben Mamoun C."/>
        </authorList>
    </citation>
    <scope>NUCLEOTIDE SEQUENCE [LARGE SCALE GENOMIC DNA]</scope>
    <source>
        <strain evidence="4 5">RI</strain>
    </source>
</reference>
<reference evidence="4 5" key="3">
    <citation type="journal article" date="2016" name="Sci. Rep.">
        <title>Genome-wide diversity and gene expression profiling of Babesia microti isolates identify polymorphic genes that mediate host-pathogen interactions.</title>
        <authorList>
            <person name="Silva J.C."/>
            <person name="Cornillot E."/>
            <person name="McCracken C."/>
            <person name="Usmani-Brown S."/>
            <person name="Dwivedi A."/>
            <person name="Ifeonu O.O."/>
            <person name="Crabtree J."/>
            <person name="Gotia H.T."/>
            <person name="Virji A.Z."/>
            <person name="Reynes C."/>
            <person name="Colinge J."/>
            <person name="Kumar V."/>
            <person name="Lawres L."/>
            <person name="Pazzi J.E."/>
            <person name="Pablo J.V."/>
            <person name="Hung C."/>
            <person name="Brancato J."/>
            <person name="Kumari P."/>
            <person name="Orvis J."/>
            <person name="Tretina K."/>
            <person name="Chibucos M."/>
            <person name="Ott S."/>
            <person name="Sadzewicz L."/>
            <person name="Sengamalay N."/>
            <person name="Shetty A.C."/>
            <person name="Su Q."/>
            <person name="Tallon L."/>
            <person name="Fraser C.M."/>
            <person name="Frutos R."/>
            <person name="Molina D.M."/>
            <person name="Krause P.J."/>
            <person name="Ben Mamoun C."/>
        </authorList>
    </citation>
    <scope>NUCLEOTIDE SEQUENCE [LARGE SCALE GENOMIC DNA]</scope>
    <source>
        <strain evidence="4 5">RI</strain>
    </source>
</reference>
<dbReference type="GO" id="GO:0106335">
    <property type="term" value="F:tRNA (5-carboxymethyluridine(34)-5-O)-methyltransferase activity"/>
    <property type="evidence" value="ECO:0007669"/>
    <property type="project" value="UniProtKB-EC"/>
</dbReference>
<dbReference type="GO" id="GO:0005737">
    <property type="term" value="C:cytoplasm"/>
    <property type="evidence" value="ECO:0007669"/>
    <property type="project" value="TreeGrafter"/>
</dbReference>
<dbReference type="EC" id="2.1.1.229" evidence="4"/>
<reference evidence="4 5" key="2">
    <citation type="journal article" date="2013" name="PLoS ONE">
        <title>Whole genome mapping and re-organization of the nuclear and mitochondrial genomes of Babesia microti isolates.</title>
        <authorList>
            <person name="Cornillot E."/>
            <person name="Dassouli A."/>
            <person name="Garg A."/>
            <person name="Pachikara N."/>
            <person name="Randazzo S."/>
            <person name="Depoix D."/>
            <person name="Carcy B."/>
            <person name="Delbecq S."/>
            <person name="Frutos R."/>
            <person name="Silva J.C."/>
            <person name="Sutton R."/>
            <person name="Krause P.J."/>
            <person name="Mamoun C.B."/>
        </authorList>
    </citation>
    <scope>NUCLEOTIDE SEQUENCE [LARGE SCALE GENOMIC DNA]</scope>
    <source>
        <strain evidence="4 5">RI</strain>
    </source>
</reference>
<gene>
    <name evidence="4" type="ORF">BMR1_01G00967</name>
</gene>
<evidence type="ECO:0000256" key="2">
    <source>
        <dbReference type="ARBA" id="ARBA00022679"/>
    </source>
</evidence>
<sequence>MMGEEYEKIHVHSVYSSIYEHFNHTRYKRWPSVDEYLNSLDGKLVLDVGCGNGKYLKHDKCFVIGVDICKELLEISSRNSPSSDLCWSDCLKMPFKDESFDVCLSIAVIHHLSTFERRSQALAEMARVTKNNGELLIYLWSRNQNQNLVGARQFDNKSSDVLVPWKLQGRYSSSECPETHMRYYHLFTREEIEELVQSIDSFQIISITQIYNNWAVHLIKRGLRKNNC</sequence>
<name>I7IFB3_BABMR</name>
<dbReference type="InterPro" id="IPR013216">
    <property type="entry name" value="Methyltransf_11"/>
</dbReference>